<dbReference type="EMBL" id="HACG01005088">
    <property type="protein sequence ID" value="CEK51953.1"/>
    <property type="molecule type" value="Transcribed_RNA"/>
</dbReference>
<protein>
    <submittedName>
        <fullName evidence="2">Uncharacterized protein</fullName>
    </submittedName>
</protein>
<reference evidence="2" key="1">
    <citation type="submission" date="2014-12" db="EMBL/GenBank/DDBJ databases">
        <title>Insight into the proteome of Arion vulgaris.</title>
        <authorList>
            <person name="Aradska J."/>
            <person name="Bulat T."/>
            <person name="Smidak R."/>
            <person name="Sarate P."/>
            <person name="Gangsoo J."/>
            <person name="Sialana F."/>
            <person name="Bilban M."/>
            <person name="Lubec G."/>
        </authorList>
    </citation>
    <scope>NUCLEOTIDE SEQUENCE</scope>
    <source>
        <tissue evidence="2">Skin</tissue>
    </source>
</reference>
<feature type="non-terminal residue" evidence="2">
    <location>
        <position position="1"/>
    </location>
</feature>
<accession>A0A0B6Y7B8</accession>
<feature type="non-terminal residue" evidence="2">
    <location>
        <position position="79"/>
    </location>
</feature>
<dbReference type="AlphaFoldDB" id="A0A0B6Y7B8"/>
<organism evidence="2">
    <name type="scientific">Arion vulgaris</name>
    <dbReference type="NCBI Taxonomy" id="1028688"/>
    <lineage>
        <taxon>Eukaryota</taxon>
        <taxon>Metazoa</taxon>
        <taxon>Spiralia</taxon>
        <taxon>Lophotrochozoa</taxon>
        <taxon>Mollusca</taxon>
        <taxon>Gastropoda</taxon>
        <taxon>Heterobranchia</taxon>
        <taxon>Euthyneura</taxon>
        <taxon>Panpulmonata</taxon>
        <taxon>Eupulmonata</taxon>
        <taxon>Stylommatophora</taxon>
        <taxon>Helicina</taxon>
        <taxon>Arionoidea</taxon>
        <taxon>Arionidae</taxon>
        <taxon>Arion</taxon>
    </lineage>
</organism>
<gene>
    <name evidence="2" type="primary">ORF14929</name>
</gene>
<feature type="region of interest" description="Disordered" evidence="1">
    <location>
        <begin position="1"/>
        <end position="21"/>
    </location>
</feature>
<evidence type="ECO:0000313" key="2">
    <source>
        <dbReference type="EMBL" id="CEK51953.1"/>
    </source>
</evidence>
<evidence type="ECO:0000256" key="1">
    <source>
        <dbReference type="SAM" id="MobiDB-lite"/>
    </source>
</evidence>
<name>A0A0B6Y7B8_9EUPU</name>
<proteinExistence type="predicted"/>
<sequence>ERGVCRNYHVTNSEGPGYPHRLRHQLRDMVDKMHPKIRTEPQRLKAADFVAGNKEHLEILRDMGIRIATMPDGRIQLLH</sequence>